<dbReference type="InterPro" id="IPR040521">
    <property type="entry name" value="KDZ"/>
</dbReference>
<reference evidence="1" key="1">
    <citation type="journal article" date="2023" name="Science">
        <title>Genome structures resolve the early diversification of teleost fishes.</title>
        <authorList>
            <person name="Parey E."/>
            <person name="Louis A."/>
            <person name="Montfort J."/>
            <person name="Bouchez O."/>
            <person name="Roques C."/>
            <person name="Iampietro C."/>
            <person name="Lluch J."/>
            <person name="Castinel A."/>
            <person name="Donnadieu C."/>
            <person name="Desvignes T."/>
            <person name="Floi Bucao C."/>
            <person name="Jouanno E."/>
            <person name="Wen M."/>
            <person name="Mejri S."/>
            <person name="Dirks R."/>
            <person name="Jansen H."/>
            <person name="Henkel C."/>
            <person name="Chen W.J."/>
            <person name="Zahm M."/>
            <person name="Cabau C."/>
            <person name="Klopp C."/>
            <person name="Thompson A.W."/>
            <person name="Robinson-Rechavi M."/>
            <person name="Braasch I."/>
            <person name="Lecointre G."/>
            <person name="Bobe J."/>
            <person name="Postlethwait J.H."/>
            <person name="Berthelot C."/>
            <person name="Roest Crollius H."/>
            <person name="Guiguen Y."/>
        </authorList>
    </citation>
    <scope>NUCLEOTIDE SEQUENCE</scope>
    <source>
        <strain evidence="1">NC1722</strain>
    </source>
</reference>
<dbReference type="Proteomes" id="UP001221898">
    <property type="component" value="Unassembled WGS sequence"/>
</dbReference>
<accession>A0AAD7REN9</accession>
<organism evidence="1 2">
    <name type="scientific">Aldrovandia affinis</name>
    <dbReference type="NCBI Taxonomy" id="143900"/>
    <lineage>
        <taxon>Eukaryota</taxon>
        <taxon>Metazoa</taxon>
        <taxon>Chordata</taxon>
        <taxon>Craniata</taxon>
        <taxon>Vertebrata</taxon>
        <taxon>Euteleostomi</taxon>
        <taxon>Actinopterygii</taxon>
        <taxon>Neopterygii</taxon>
        <taxon>Teleostei</taxon>
        <taxon>Notacanthiformes</taxon>
        <taxon>Halosauridae</taxon>
        <taxon>Aldrovandia</taxon>
    </lineage>
</organism>
<sequence length="219" mass="25258">MSRQAFVEMLNQRTLRFGRAGKILADTFGRSFEQWCLVRHELEKLCKVELFTCPACTPHMLAVSVDGNRKLYRFKNTVSKDEEVESFVDYLHKKTKHAPGKGMCGGTQWTAAKETLKKSNSRIDEEGLEVAVCRPLLRALNMYRGEIFAYPLYLHRELTDKNVEFLCSDVACHYFPYLNKVSKDCPELQDLLHTKPFLSVWHAKAHTYKCELILQASFG</sequence>
<dbReference type="Pfam" id="PF18758">
    <property type="entry name" value="KDZ"/>
    <property type="match status" value="1"/>
</dbReference>
<dbReference type="AlphaFoldDB" id="A0AAD7REN9"/>
<evidence type="ECO:0000313" key="1">
    <source>
        <dbReference type="EMBL" id="KAJ8378715.1"/>
    </source>
</evidence>
<protein>
    <submittedName>
        <fullName evidence="1">Uncharacterized protein</fullName>
    </submittedName>
</protein>
<dbReference type="EMBL" id="JAINUG010000313">
    <property type="protein sequence ID" value="KAJ8378715.1"/>
    <property type="molecule type" value="Genomic_DNA"/>
</dbReference>
<proteinExistence type="predicted"/>
<evidence type="ECO:0000313" key="2">
    <source>
        <dbReference type="Proteomes" id="UP001221898"/>
    </source>
</evidence>
<name>A0AAD7REN9_9TELE</name>
<comment type="caution">
    <text evidence="1">The sequence shown here is derived from an EMBL/GenBank/DDBJ whole genome shotgun (WGS) entry which is preliminary data.</text>
</comment>
<keyword evidence="2" id="KW-1185">Reference proteome</keyword>
<dbReference type="PANTHER" id="PTHR33104">
    <property type="entry name" value="SI:DKEY-29D5.2"/>
    <property type="match status" value="1"/>
</dbReference>
<dbReference type="PANTHER" id="PTHR33104:SF2">
    <property type="entry name" value="CXC3 LIKE CYSTEINE CLUSTER DOMAIN-CONTAINING PROTEIN"/>
    <property type="match status" value="1"/>
</dbReference>
<gene>
    <name evidence="1" type="ORF">AAFF_G00236930</name>
</gene>